<dbReference type="Pfam" id="PF00083">
    <property type="entry name" value="Sugar_tr"/>
    <property type="match status" value="1"/>
</dbReference>
<evidence type="ECO:0000256" key="4">
    <source>
        <dbReference type="ARBA" id="ARBA00023136"/>
    </source>
</evidence>
<dbReference type="InterPro" id="IPR005829">
    <property type="entry name" value="Sugar_transporter_CS"/>
</dbReference>
<keyword evidence="3 5" id="KW-1133">Transmembrane helix</keyword>
<feature type="transmembrane region" description="Helical" evidence="5">
    <location>
        <begin position="356"/>
        <end position="374"/>
    </location>
</feature>
<dbReference type="VEuPathDB" id="FungiDB:PV09_03953"/>
<sequence>MKTWENNVAHQHAEVLPYDSRIFTHIMETVSLSKRVRFLALASSGLFTDGYLNLCIGLIVPMVGYVYFKDNKNAVPVHDSDTIKASLGMGMILGQLSFGLLGDTLGRHRVYGRELIVTTIGTLMCILLPWRGLSHSGVIAWLSCWRVFTGFGIGGDYPMSSALAAEKAPIGSRAVMVLIVFSCIGLGAITSSIVYLILLTAFKSSIDHDINNLEYVWRLLLGLGIVPCAMTVYARLKIKETLPYKQYVLKRDELLGKDKRRPKDQMQDFKSYFSKRKHARVLFAVSAVWFLFDIAFYGINLNQSVILGRIGYGRGPTPYQTLRNTAVGNIIVQSAGYLPGYWIGIFLPDWIGRIRLQFWGSLLVAAVYAIWAGITNHTNTAGLTAIFAVSQLVLNSSVNVTTFLLPVEVFPTRVRGTAHGIAAASGKVGAIITAMCFGTVNEKIGIQGNLGLFAGIMVLAALCTLLIPETKGKTIEEIEHGVLYGHSIQDRTVTYASSVDDRISYVEHVDANYGEQA</sequence>
<evidence type="ECO:0000313" key="7">
    <source>
        <dbReference type="EMBL" id="KIW04760.1"/>
    </source>
</evidence>
<evidence type="ECO:0000256" key="2">
    <source>
        <dbReference type="ARBA" id="ARBA00022692"/>
    </source>
</evidence>
<feature type="domain" description="Major facilitator superfamily (MFS) profile" evidence="6">
    <location>
        <begin position="38"/>
        <end position="472"/>
    </location>
</feature>
<dbReference type="GeneID" id="27311926"/>
<keyword evidence="4 5" id="KW-0472">Membrane</keyword>
<keyword evidence="2 5" id="KW-0812">Transmembrane</keyword>
<feature type="transmembrane region" description="Helical" evidence="5">
    <location>
        <begin position="215"/>
        <end position="236"/>
    </location>
</feature>
<protein>
    <recommendedName>
        <fullName evidence="6">Major facilitator superfamily (MFS) profile domain-containing protein</fullName>
    </recommendedName>
</protein>
<keyword evidence="8" id="KW-1185">Reference proteome</keyword>
<dbReference type="RefSeq" id="XP_016214629.1">
    <property type="nucleotide sequence ID" value="XM_016357225.1"/>
</dbReference>
<dbReference type="EMBL" id="KN847539">
    <property type="protein sequence ID" value="KIW04760.1"/>
    <property type="molecule type" value="Genomic_DNA"/>
</dbReference>
<dbReference type="InterPro" id="IPR036259">
    <property type="entry name" value="MFS_trans_sf"/>
</dbReference>
<accession>A0A0D2AE67</accession>
<feature type="transmembrane region" description="Helical" evidence="5">
    <location>
        <begin position="38"/>
        <end position="63"/>
    </location>
</feature>
<dbReference type="OrthoDB" id="433512at2759"/>
<dbReference type="PANTHER" id="PTHR24064">
    <property type="entry name" value="SOLUTE CARRIER FAMILY 22 MEMBER"/>
    <property type="match status" value="1"/>
</dbReference>
<feature type="transmembrane region" description="Helical" evidence="5">
    <location>
        <begin position="380"/>
        <end position="405"/>
    </location>
</feature>
<evidence type="ECO:0000256" key="5">
    <source>
        <dbReference type="SAM" id="Phobius"/>
    </source>
</evidence>
<evidence type="ECO:0000313" key="8">
    <source>
        <dbReference type="Proteomes" id="UP000053259"/>
    </source>
</evidence>
<dbReference type="InterPro" id="IPR020846">
    <property type="entry name" value="MFS_dom"/>
</dbReference>
<comment type="subcellular location">
    <subcellularLocation>
        <location evidence="1">Membrane</location>
        <topology evidence="1">Multi-pass membrane protein</topology>
    </subcellularLocation>
</comment>
<dbReference type="GO" id="GO:0016020">
    <property type="term" value="C:membrane"/>
    <property type="evidence" value="ECO:0007669"/>
    <property type="project" value="UniProtKB-SubCell"/>
</dbReference>
<dbReference type="Gene3D" id="1.20.1250.20">
    <property type="entry name" value="MFS general substrate transporter like domains"/>
    <property type="match status" value="1"/>
</dbReference>
<feature type="transmembrane region" description="Helical" evidence="5">
    <location>
        <begin position="175"/>
        <end position="203"/>
    </location>
</feature>
<dbReference type="Proteomes" id="UP000053259">
    <property type="component" value="Unassembled WGS sequence"/>
</dbReference>
<dbReference type="GO" id="GO:0022857">
    <property type="term" value="F:transmembrane transporter activity"/>
    <property type="evidence" value="ECO:0007669"/>
    <property type="project" value="InterPro"/>
</dbReference>
<evidence type="ECO:0000259" key="6">
    <source>
        <dbReference type="PROSITE" id="PS50850"/>
    </source>
</evidence>
<reference evidence="7 8" key="1">
    <citation type="submission" date="2015-01" db="EMBL/GenBank/DDBJ databases">
        <title>The Genome Sequence of Ochroconis gallopava CBS43764.</title>
        <authorList>
            <consortium name="The Broad Institute Genomics Platform"/>
            <person name="Cuomo C."/>
            <person name="de Hoog S."/>
            <person name="Gorbushina A."/>
            <person name="Stielow B."/>
            <person name="Teixiera M."/>
            <person name="Abouelleil A."/>
            <person name="Chapman S.B."/>
            <person name="Priest M."/>
            <person name="Young S.K."/>
            <person name="Wortman J."/>
            <person name="Nusbaum C."/>
            <person name="Birren B."/>
        </authorList>
    </citation>
    <scope>NUCLEOTIDE SEQUENCE [LARGE SCALE GENOMIC DNA]</scope>
    <source>
        <strain evidence="7 8">CBS 43764</strain>
    </source>
</reference>
<name>A0A0D2AE67_9PEZI</name>
<evidence type="ECO:0000256" key="1">
    <source>
        <dbReference type="ARBA" id="ARBA00004141"/>
    </source>
</evidence>
<feature type="transmembrane region" description="Helical" evidence="5">
    <location>
        <begin position="326"/>
        <end position="344"/>
    </location>
</feature>
<proteinExistence type="predicted"/>
<dbReference type="InterPro" id="IPR005828">
    <property type="entry name" value="MFS_sugar_transport-like"/>
</dbReference>
<dbReference type="CDD" id="cd17364">
    <property type="entry name" value="MFS_PhT"/>
    <property type="match status" value="1"/>
</dbReference>
<feature type="transmembrane region" description="Helical" evidence="5">
    <location>
        <begin position="281"/>
        <end position="299"/>
    </location>
</feature>
<dbReference type="SUPFAM" id="SSF103473">
    <property type="entry name" value="MFS general substrate transporter"/>
    <property type="match status" value="1"/>
</dbReference>
<feature type="transmembrane region" description="Helical" evidence="5">
    <location>
        <begin position="417"/>
        <end position="440"/>
    </location>
</feature>
<dbReference type="PROSITE" id="PS50850">
    <property type="entry name" value="MFS"/>
    <property type="match status" value="1"/>
</dbReference>
<dbReference type="AlphaFoldDB" id="A0A0D2AE67"/>
<dbReference type="STRING" id="253628.A0A0D2AE67"/>
<evidence type="ECO:0000256" key="3">
    <source>
        <dbReference type="ARBA" id="ARBA00022989"/>
    </source>
</evidence>
<dbReference type="PROSITE" id="PS00217">
    <property type="entry name" value="SUGAR_TRANSPORT_2"/>
    <property type="match status" value="1"/>
</dbReference>
<gene>
    <name evidence="7" type="ORF">PV09_03953</name>
</gene>
<dbReference type="InParanoid" id="A0A0D2AE67"/>
<organism evidence="7 8">
    <name type="scientific">Verruconis gallopava</name>
    <dbReference type="NCBI Taxonomy" id="253628"/>
    <lineage>
        <taxon>Eukaryota</taxon>
        <taxon>Fungi</taxon>
        <taxon>Dikarya</taxon>
        <taxon>Ascomycota</taxon>
        <taxon>Pezizomycotina</taxon>
        <taxon>Dothideomycetes</taxon>
        <taxon>Pleosporomycetidae</taxon>
        <taxon>Venturiales</taxon>
        <taxon>Sympoventuriaceae</taxon>
        <taxon>Verruconis</taxon>
    </lineage>
</organism>
<feature type="transmembrane region" description="Helical" evidence="5">
    <location>
        <begin position="446"/>
        <end position="467"/>
    </location>
</feature>